<evidence type="ECO:0000256" key="7">
    <source>
        <dbReference type="ARBA" id="ARBA00048528"/>
    </source>
</evidence>
<evidence type="ECO:0000256" key="6">
    <source>
        <dbReference type="ARBA" id="ARBA00023315"/>
    </source>
</evidence>
<feature type="region of interest" description="Disordered" evidence="9">
    <location>
        <begin position="83"/>
        <end position="106"/>
    </location>
</feature>
<reference evidence="12" key="2">
    <citation type="submission" date="2020-01" db="EMBL/GenBank/DDBJ databases">
        <authorList>
            <person name="Korhonen P.K.K."/>
            <person name="Guangxu M.G."/>
            <person name="Wang T.W."/>
            <person name="Stroehlein A.J.S."/>
            <person name="Young N.D."/>
            <person name="Ang C.-S.A."/>
            <person name="Fernando D.W.F."/>
            <person name="Lu H.L."/>
            <person name="Taylor S.T."/>
            <person name="Ehtesham M.E.M."/>
            <person name="Najaraj S.H.N."/>
            <person name="Harsha G.H.G."/>
            <person name="Madugundu A.M."/>
            <person name="Renuse S.R."/>
            <person name="Holt D.H."/>
            <person name="Pandey A.P."/>
            <person name="Papenfuss A.P."/>
            <person name="Gasser R.B.G."/>
            <person name="Fischer K.F."/>
        </authorList>
    </citation>
    <scope>NUCLEOTIDE SEQUENCE</scope>
    <source>
        <strain evidence="12">SSS_KF_BRIS2020</strain>
    </source>
</reference>
<keyword evidence="14" id="KW-1185">Reference proteome</keyword>
<keyword evidence="4 12" id="KW-0808">Transferase</keyword>
<proteinExistence type="inferred from homology"/>
<dbReference type="PROSITE" id="PS51257">
    <property type="entry name" value="PROKAR_LIPOPROTEIN"/>
    <property type="match status" value="1"/>
</dbReference>
<evidence type="ECO:0000313" key="12">
    <source>
        <dbReference type="EMBL" id="KAF7494062.1"/>
    </source>
</evidence>
<feature type="domain" description="Aminotransferase class I/classII large" evidence="11">
    <location>
        <begin position="330"/>
        <end position="563"/>
    </location>
</feature>
<dbReference type="EnsemblMetazoa" id="SSS_1902s_mrna">
    <property type="protein sequence ID" value="KAF7494062.1"/>
    <property type="gene ID" value="SSS_1902"/>
</dbReference>
<reference evidence="14" key="1">
    <citation type="journal article" date="2020" name="PLoS Negl. Trop. Dis.">
        <title>High-quality nuclear genome for Sarcoptes scabiei-A critical resource for a neglected parasite.</title>
        <authorList>
            <person name="Korhonen P.K."/>
            <person name="Gasser R.B."/>
            <person name="Ma G."/>
            <person name="Wang T."/>
            <person name="Stroehlein A.J."/>
            <person name="Young N.D."/>
            <person name="Ang C.S."/>
            <person name="Fernando D.D."/>
            <person name="Lu H.C."/>
            <person name="Taylor S."/>
            <person name="Reynolds S.L."/>
            <person name="Mofiz E."/>
            <person name="Najaraj S.H."/>
            <person name="Gowda H."/>
            <person name="Madugundu A."/>
            <person name="Renuse S."/>
            <person name="Holt D."/>
            <person name="Pandey A."/>
            <person name="Papenfuss A.T."/>
            <person name="Fischer K."/>
        </authorList>
    </citation>
    <scope>NUCLEOTIDE SEQUENCE [LARGE SCALE GENOMIC DNA]</scope>
</reference>
<dbReference type="Gene3D" id="3.40.640.10">
    <property type="entry name" value="Type I PLP-dependent aspartate aminotransferase-like (Major domain)"/>
    <property type="match status" value="2"/>
</dbReference>
<evidence type="ECO:0000256" key="8">
    <source>
        <dbReference type="RuleBase" id="RU003693"/>
    </source>
</evidence>
<name>A0A834REK6_SARSC</name>
<keyword evidence="10" id="KW-0732">Signal</keyword>
<dbReference type="GO" id="GO:0004758">
    <property type="term" value="F:serine C-palmitoyltransferase activity"/>
    <property type="evidence" value="ECO:0007669"/>
    <property type="project" value="UniProtKB-EC"/>
</dbReference>
<dbReference type="InterPro" id="IPR004839">
    <property type="entry name" value="Aminotransferase_I/II_large"/>
</dbReference>
<dbReference type="GO" id="GO:0046512">
    <property type="term" value="P:sphingosine biosynthetic process"/>
    <property type="evidence" value="ECO:0007669"/>
    <property type="project" value="TreeGrafter"/>
</dbReference>
<dbReference type="GO" id="GO:0016020">
    <property type="term" value="C:membrane"/>
    <property type="evidence" value="ECO:0007669"/>
    <property type="project" value="GOC"/>
</dbReference>
<dbReference type="InterPro" id="IPR015422">
    <property type="entry name" value="PyrdxlP-dep_Trfase_small"/>
</dbReference>
<evidence type="ECO:0000313" key="13">
    <source>
        <dbReference type="EnsemblMetazoa" id="KAF7494062.1"/>
    </source>
</evidence>
<dbReference type="OrthoDB" id="65434at2759"/>
<evidence type="ECO:0000313" key="14">
    <source>
        <dbReference type="Proteomes" id="UP000070412"/>
    </source>
</evidence>
<protein>
    <recommendedName>
        <fullName evidence="3">serine C-palmitoyltransferase</fullName>
        <ecNumber evidence="3">2.3.1.50</ecNumber>
    </recommendedName>
</protein>
<sequence>MFYSFKRVLIFCFELISSCFQLFATFGCSPHHHQEYQQHNNNGKFPSNSQHILSTATVNETRTFSTNKNYLQNHVSETALSNNQNHAHNSSIIKKSQRTAPSDNQKHSKAAIYVEPLRPEIPFHMLVSNYICHGTLFAFGYVNDFLRRIGLLESLDHVEANRPGYTKLYTTFAPFYYRNIILRLINMFQIPICSAPGGYTDFLEREFKPYNSEWKFTGRKIRAINMGSYDYLGHSTNSGSRIESVVHIIKKYGVSVGSSPNELGTSEIYANLECKVAKFLGVEDSIVIGMGFVTNSLTLPCLFGPGSLVVSDQYMKNLEQIIRTAIIDGQPDSGEPWRKIIILIEGIYSMEGTIVDLPEVIRIKKKYKAYLYMDEAHSIGAMGNRGRGIYDYYGCDPREIDILMGTFTKSFAAAGGYIAGDKKIMDYIRYNSAAFYYGSTMSPALCQQISCILDEFLEIDNKSVNHLLEQPIEKRIKQLRRNVVRFRTQLRQLGFHIDGSDDSPVVPMMVYTPTNLKCVIHELLKRGIATTGAAFPVTSLTGPRVRFCLSAAHSDRMIDYTIKCLTEIGTKIGIRYNAPMVQQLSIKSSEFQEKSQIYDVQKEIENLYN</sequence>
<dbReference type="EC" id="2.3.1.50" evidence="3"/>
<dbReference type="SUPFAM" id="SSF53383">
    <property type="entry name" value="PLP-dependent transferases"/>
    <property type="match status" value="1"/>
</dbReference>
<keyword evidence="6" id="KW-0012">Acyltransferase</keyword>
<dbReference type="Gene3D" id="3.90.1150.10">
    <property type="entry name" value="Aspartate Aminotransferase, domain 1"/>
    <property type="match status" value="2"/>
</dbReference>
<feature type="signal peptide" evidence="10">
    <location>
        <begin position="1"/>
        <end position="24"/>
    </location>
</feature>
<evidence type="ECO:0000256" key="9">
    <source>
        <dbReference type="SAM" id="MobiDB-lite"/>
    </source>
</evidence>
<dbReference type="GO" id="GO:0046513">
    <property type="term" value="P:ceramide biosynthetic process"/>
    <property type="evidence" value="ECO:0007669"/>
    <property type="project" value="TreeGrafter"/>
</dbReference>
<dbReference type="PANTHER" id="PTHR13693">
    <property type="entry name" value="CLASS II AMINOTRANSFERASE/8-AMINO-7-OXONONANOATE SYNTHASE"/>
    <property type="match status" value="1"/>
</dbReference>
<keyword evidence="5 8" id="KW-0663">Pyridoxal phosphate</keyword>
<evidence type="ECO:0000259" key="11">
    <source>
        <dbReference type="Pfam" id="PF00155"/>
    </source>
</evidence>
<organism evidence="12">
    <name type="scientific">Sarcoptes scabiei</name>
    <name type="common">Itch mite</name>
    <name type="synonym">Acarus scabiei</name>
    <dbReference type="NCBI Taxonomy" id="52283"/>
    <lineage>
        <taxon>Eukaryota</taxon>
        <taxon>Metazoa</taxon>
        <taxon>Ecdysozoa</taxon>
        <taxon>Arthropoda</taxon>
        <taxon>Chelicerata</taxon>
        <taxon>Arachnida</taxon>
        <taxon>Acari</taxon>
        <taxon>Acariformes</taxon>
        <taxon>Sarcoptiformes</taxon>
        <taxon>Astigmata</taxon>
        <taxon>Psoroptidia</taxon>
        <taxon>Sarcoptoidea</taxon>
        <taxon>Sarcoptidae</taxon>
        <taxon>Sarcoptinae</taxon>
        <taxon>Sarcoptes</taxon>
    </lineage>
</organism>
<dbReference type="InterPro" id="IPR050087">
    <property type="entry name" value="AON_synthase_class-II"/>
</dbReference>
<dbReference type="AlphaFoldDB" id="A0A834REK6"/>
<dbReference type="InterPro" id="IPR001917">
    <property type="entry name" value="Aminotrans_II_pyridoxalP_BS"/>
</dbReference>
<reference evidence="13" key="3">
    <citation type="submission" date="2022-06" db="UniProtKB">
        <authorList>
            <consortium name="EnsemblMetazoa"/>
        </authorList>
    </citation>
    <scope>IDENTIFICATION</scope>
</reference>
<accession>A0A834REK6</accession>
<dbReference type="InterPro" id="IPR015421">
    <property type="entry name" value="PyrdxlP-dep_Trfase_major"/>
</dbReference>
<dbReference type="PANTHER" id="PTHR13693:SF3">
    <property type="entry name" value="LD36009P"/>
    <property type="match status" value="1"/>
</dbReference>
<dbReference type="PROSITE" id="PS00599">
    <property type="entry name" value="AA_TRANSFER_CLASS_2"/>
    <property type="match status" value="1"/>
</dbReference>
<evidence type="ECO:0000256" key="1">
    <source>
        <dbReference type="ARBA" id="ARBA00001933"/>
    </source>
</evidence>
<evidence type="ECO:0000256" key="10">
    <source>
        <dbReference type="SAM" id="SignalP"/>
    </source>
</evidence>
<dbReference type="InterPro" id="IPR015424">
    <property type="entry name" value="PyrdxlP-dep_Trfase"/>
</dbReference>
<dbReference type="GO" id="GO:0017059">
    <property type="term" value="C:serine palmitoyltransferase complex"/>
    <property type="evidence" value="ECO:0007669"/>
    <property type="project" value="TreeGrafter"/>
</dbReference>
<comment type="similarity">
    <text evidence="2 8">Belongs to the class-II pyridoxal-phosphate-dependent aminotransferase family.</text>
</comment>
<dbReference type="Pfam" id="PF00155">
    <property type="entry name" value="Aminotran_1_2"/>
    <property type="match status" value="2"/>
</dbReference>
<evidence type="ECO:0000256" key="3">
    <source>
        <dbReference type="ARBA" id="ARBA00013220"/>
    </source>
</evidence>
<feature type="chain" id="PRO_5038316142" description="serine C-palmitoyltransferase" evidence="10">
    <location>
        <begin position="25"/>
        <end position="609"/>
    </location>
</feature>
<feature type="compositionally biased region" description="Polar residues" evidence="9">
    <location>
        <begin position="83"/>
        <end position="103"/>
    </location>
</feature>
<comment type="catalytic activity">
    <reaction evidence="7">
        <text>L-serine + hexadecanoyl-CoA + H(+) = 3-oxosphinganine + CO2 + CoA</text>
        <dbReference type="Rhea" id="RHEA:14761"/>
        <dbReference type="ChEBI" id="CHEBI:15378"/>
        <dbReference type="ChEBI" id="CHEBI:16526"/>
        <dbReference type="ChEBI" id="CHEBI:33384"/>
        <dbReference type="ChEBI" id="CHEBI:57287"/>
        <dbReference type="ChEBI" id="CHEBI:57379"/>
        <dbReference type="ChEBI" id="CHEBI:58299"/>
        <dbReference type="EC" id="2.3.1.50"/>
    </reaction>
</comment>
<dbReference type="EMBL" id="WVUK01000054">
    <property type="protein sequence ID" value="KAF7494062.1"/>
    <property type="molecule type" value="Genomic_DNA"/>
</dbReference>
<evidence type="ECO:0000256" key="5">
    <source>
        <dbReference type="ARBA" id="ARBA00022898"/>
    </source>
</evidence>
<evidence type="ECO:0000256" key="2">
    <source>
        <dbReference type="ARBA" id="ARBA00008392"/>
    </source>
</evidence>
<evidence type="ECO:0000256" key="4">
    <source>
        <dbReference type="ARBA" id="ARBA00022679"/>
    </source>
</evidence>
<dbReference type="Proteomes" id="UP000070412">
    <property type="component" value="Unassembled WGS sequence"/>
</dbReference>
<feature type="domain" description="Aminotransferase class I/classII large" evidence="11">
    <location>
        <begin position="224"/>
        <end position="313"/>
    </location>
</feature>
<comment type="cofactor">
    <cofactor evidence="1 8">
        <name>pyridoxal 5'-phosphate</name>
        <dbReference type="ChEBI" id="CHEBI:597326"/>
    </cofactor>
</comment>
<gene>
    <name evidence="12" type="ORF">SSS_1902</name>
</gene>
<dbReference type="GO" id="GO:0030170">
    <property type="term" value="F:pyridoxal phosphate binding"/>
    <property type="evidence" value="ECO:0007669"/>
    <property type="project" value="InterPro"/>
</dbReference>